<organism evidence="5 6">
    <name type="scientific">Sphingopyxis flava</name>
    <dbReference type="NCBI Taxonomy" id="1507287"/>
    <lineage>
        <taxon>Bacteria</taxon>
        <taxon>Pseudomonadati</taxon>
        <taxon>Pseudomonadota</taxon>
        <taxon>Alphaproteobacteria</taxon>
        <taxon>Sphingomonadales</taxon>
        <taxon>Sphingomonadaceae</taxon>
        <taxon>Sphingopyxis</taxon>
    </lineage>
</organism>
<dbReference type="HAMAP" id="MF_00385">
    <property type="entry name" value="Ribosomal_bS16"/>
    <property type="match status" value="1"/>
</dbReference>
<evidence type="ECO:0000256" key="1">
    <source>
        <dbReference type="ARBA" id="ARBA00022980"/>
    </source>
</evidence>
<feature type="compositionally biased region" description="Low complexity" evidence="4">
    <location>
        <begin position="120"/>
        <end position="134"/>
    </location>
</feature>
<dbReference type="GO" id="GO:0005737">
    <property type="term" value="C:cytoplasm"/>
    <property type="evidence" value="ECO:0007669"/>
    <property type="project" value="UniProtKB-ARBA"/>
</dbReference>
<evidence type="ECO:0000313" key="5">
    <source>
        <dbReference type="EMBL" id="SKB53307.1"/>
    </source>
</evidence>
<dbReference type="GO" id="GO:0015935">
    <property type="term" value="C:small ribosomal subunit"/>
    <property type="evidence" value="ECO:0007669"/>
    <property type="project" value="TreeGrafter"/>
</dbReference>
<keyword evidence="6" id="KW-1185">Reference proteome</keyword>
<dbReference type="OrthoDB" id="9807878at2"/>
<keyword evidence="2 3" id="KW-0687">Ribonucleoprotein</keyword>
<comment type="similarity">
    <text evidence="3">Belongs to the bacterial ribosomal protein bS16 family.</text>
</comment>
<gene>
    <name evidence="3" type="primary">rpsP</name>
    <name evidence="5" type="ORF">SAMN06295937_1008104</name>
</gene>
<accession>A0A1T5C1Q0</accession>
<feature type="compositionally biased region" description="Low complexity" evidence="4">
    <location>
        <begin position="162"/>
        <end position="184"/>
    </location>
</feature>
<feature type="compositionally biased region" description="Basic and acidic residues" evidence="4">
    <location>
        <begin position="82"/>
        <end position="119"/>
    </location>
</feature>
<dbReference type="PANTHER" id="PTHR12919:SF20">
    <property type="entry name" value="SMALL RIBOSOMAL SUBUNIT PROTEIN BS16M"/>
    <property type="match status" value="1"/>
</dbReference>
<evidence type="ECO:0000256" key="2">
    <source>
        <dbReference type="ARBA" id="ARBA00023274"/>
    </source>
</evidence>
<dbReference type="AlphaFoldDB" id="A0A1T5C1Q0"/>
<evidence type="ECO:0000256" key="4">
    <source>
        <dbReference type="SAM" id="MobiDB-lite"/>
    </source>
</evidence>
<reference evidence="6" key="1">
    <citation type="submission" date="2017-02" db="EMBL/GenBank/DDBJ databases">
        <authorList>
            <person name="Varghese N."/>
            <person name="Submissions S."/>
        </authorList>
    </citation>
    <scope>NUCLEOTIDE SEQUENCE [LARGE SCALE GENOMIC DNA]</scope>
    <source>
        <strain evidence="6">R11H</strain>
    </source>
</reference>
<protein>
    <recommendedName>
        <fullName evidence="3">Small ribosomal subunit protein bS16</fullName>
    </recommendedName>
</protein>
<dbReference type="GO" id="GO:0003735">
    <property type="term" value="F:structural constituent of ribosome"/>
    <property type="evidence" value="ECO:0007669"/>
    <property type="project" value="InterPro"/>
</dbReference>
<evidence type="ECO:0000256" key="3">
    <source>
        <dbReference type="HAMAP-Rule" id="MF_00385"/>
    </source>
</evidence>
<dbReference type="GO" id="GO:0006412">
    <property type="term" value="P:translation"/>
    <property type="evidence" value="ECO:0007669"/>
    <property type="project" value="UniProtKB-UniRule"/>
</dbReference>
<dbReference type="InterPro" id="IPR023803">
    <property type="entry name" value="Ribosomal_bS16_dom_sf"/>
</dbReference>
<dbReference type="Gene3D" id="3.30.1320.10">
    <property type="match status" value="1"/>
</dbReference>
<dbReference type="NCBIfam" id="TIGR00002">
    <property type="entry name" value="S16"/>
    <property type="match status" value="1"/>
</dbReference>
<dbReference type="InterPro" id="IPR000307">
    <property type="entry name" value="Ribosomal_bS16"/>
</dbReference>
<evidence type="ECO:0000313" key="6">
    <source>
        <dbReference type="Proteomes" id="UP000190044"/>
    </source>
</evidence>
<dbReference type="PANTHER" id="PTHR12919">
    <property type="entry name" value="30S RIBOSOMAL PROTEIN S16"/>
    <property type="match status" value="1"/>
</dbReference>
<name>A0A1T5C1Q0_9SPHN</name>
<proteinExistence type="inferred from homology"/>
<sequence>MATSIRLSRGGSKKRPYYKIVVADSRSPRDGRFIERIGSYNPLLGKDNPERVKLDTERAAHWLSVGAQPTDRVARFLDAAGIKERAARNNPKKGEPGEKAKERAEEKAAKLAEAEEAAKEAAAAPAEEAAAPEAAESDATGSVKSEETAEAVADAVAEDVPAEATAEDAAAIAEEVAEGGPVAEDAGEEKAEG</sequence>
<feature type="region of interest" description="Disordered" evidence="4">
    <location>
        <begin position="82"/>
        <end position="193"/>
    </location>
</feature>
<dbReference type="SUPFAM" id="SSF54565">
    <property type="entry name" value="Ribosomal protein S16"/>
    <property type="match status" value="1"/>
</dbReference>
<dbReference type="EMBL" id="FUYP01000008">
    <property type="protein sequence ID" value="SKB53307.1"/>
    <property type="molecule type" value="Genomic_DNA"/>
</dbReference>
<dbReference type="Pfam" id="PF00886">
    <property type="entry name" value="Ribosomal_S16"/>
    <property type="match status" value="1"/>
</dbReference>
<keyword evidence="1 3" id="KW-0689">Ribosomal protein</keyword>
<dbReference type="Proteomes" id="UP000190044">
    <property type="component" value="Unassembled WGS sequence"/>
</dbReference>